<keyword evidence="8" id="KW-1185">Reference proteome</keyword>
<dbReference type="EMBL" id="JAZDUE010000012">
    <property type="protein sequence ID" value="MEE4024371.1"/>
    <property type="molecule type" value="Genomic_DNA"/>
</dbReference>
<evidence type="ECO:0000313" key="7">
    <source>
        <dbReference type="EMBL" id="MEE4024371.1"/>
    </source>
</evidence>
<reference evidence="7 8" key="1">
    <citation type="submission" date="2024-01" db="EMBL/GenBank/DDBJ databases">
        <title>Draft genome sequence of Gordonia sp. PKS22-38.</title>
        <authorList>
            <person name="Suphannarot A."/>
            <person name="Mingma R."/>
        </authorList>
    </citation>
    <scope>NUCLEOTIDE SEQUENCE [LARGE SCALE GENOMIC DNA]</scope>
    <source>
        <strain evidence="7 8">PKS22-38</strain>
    </source>
</reference>
<dbReference type="RefSeq" id="WP_330505748.1">
    <property type="nucleotide sequence ID" value="NZ_JAZDUE010000012.1"/>
</dbReference>
<keyword evidence="5" id="KW-0564">Palmitate</keyword>
<evidence type="ECO:0000256" key="4">
    <source>
        <dbReference type="ARBA" id="ARBA00023136"/>
    </source>
</evidence>
<gene>
    <name evidence="7" type="ORF">V1Y59_14895</name>
</gene>
<evidence type="ECO:0000256" key="2">
    <source>
        <dbReference type="ARBA" id="ARBA00022475"/>
    </source>
</evidence>
<comment type="subcellular location">
    <subcellularLocation>
        <location evidence="1">Cell membrane</location>
        <topology evidence="1">Lipid-anchor</topology>
    </subcellularLocation>
</comment>
<protein>
    <submittedName>
        <fullName evidence="7">LppA family lipoprotein</fullName>
    </submittedName>
</protein>
<accession>A0ABU7MW73</accession>
<keyword evidence="3" id="KW-0732">Signal</keyword>
<name>A0ABU7MW73_9ACTN</name>
<evidence type="ECO:0000256" key="5">
    <source>
        <dbReference type="ARBA" id="ARBA00023139"/>
    </source>
</evidence>
<dbReference type="Proteomes" id="UP001335729">
    <property type="component" value="Unassembled WGS sequence"/>
</dbReference>
<keyword evidence="6 7" id="KW-0449">Lipoprotein</keyword>
<dbReference type="Pfam" id="PF16708">
    <property type="entry name" value="LppA"/>
    <property type="match status" value="1"/>
</dbReference>
<evidence type="ECO:0000256" key="3">
    <source>
        <dbReference type="ARBA" id="ARBA00022729"/>
    </source>
</evidence>
<keyword evidence="2" id="KW-1003">Cell membrane</keyword>
<dbReference type="InterPro" id="IPR032018">
    <property type="entry name" value="LppA/LppB/LprP"/>
</dbReference>
<proteinExistence type="predicted"/>
<organism evidence="7 8">
    <name type="scientific">Gordonia prachuapensis</name>
    <dbReference type="NCBI Taxonomy" id="3115651"/>
    <lineage>
        <taxon>Bacteria</taxon>
        <taxon>Bacillati</taxon>
        <taxon>Actinomycetota</taxon>
        <taxon>Actinomycetes</taxon>
        <taxon>Mycobacteriales</taxon>
        <taxon>Gordoniaceae</taxon>
        <taxon>Gordonia</taxon>
    </lineage>
</organism>
<dbReference type="Gene3D" id="3.30.2030.20">
    <property type="match status" value="1"/>
</dbReference>
<evidence type="ECO:0000256" key="1">
    <source>
        <dbReference type="ARBA" id="ARBA00004193"/>
    </source>
</evidence>
<evidence type="ECO:0000313" key="8">
    <source>
        <dbReference type="Proteomes" id="UP001335729"/>
    </source>
</evidence>
<evidence type="ECO:0000256" key="6">
    <source>
        <dbReference type="ARBA" id="ARBA00023288"/>
    </source>
</evidence>
<comment type="caution">
    <text evidence="7">The sequence shown here is derived from an EMBL/GenBank/DDBJ whole genome shotgun (WGS) entry which is preliminary data.</text>
</comment>
<sequence length="170" mass="18202">MNEATFSGGDTEVPQERIDELDAELRAMPSLEATVDEYRQMGDSITEQITRIAPTVVWTPDPQHGDNLNTCSGDWLPTAGRQIQLRRWTSAAPIPDAAWGQALEVARAAAAEKGITVETTNRDRPGDHSVAFTNAAGAKVNLGSKVAAVLSVRTPCRLPEHGDSSAPPES</sequence>
<keyword evidence="4" id="KW-0472">Membrane</keyword>